<comment type="caution">
    <text evidence="1">The sequence shown here is derived from an EMBL/GenBank/DDBJ whole genome shotgun (WGS) entry which is preliminary data.</text>
</comment>
<organism evidence="1 2">
    <name type="scientific">Lepagella muris</name>
    <dbReference type="NCBI Taxonomy" id="3032870"/>
    <lineage>
        <taxon>Bacteria</taxon>
        <taxon>Pseudomonadati</taxon>
        <taxon>Bacteroidota</taxon>
        <taxon>Bacteroidia</taxon>
        <taxon>Bacteroidales</taxon>
        <taxon>Muribaculaceae</taxon>
        <taxon>Lepagella</taxon>
    </lineage>
</organism>
<sequence length="612" mass="70728">MKRTITRIFAGIALGIMSFTASASVPRPEYPRPQFERTDWVNLNGDWTYEFDFGKSGMDRHLYKSEGFKDKITVPFCPESRLSGVAYVDFIPAMWYHRKIQIPTDWQGRDVMLNFGGVDYFCAVYIDGNLVGHHWGGTSSFSHDITKYVADGKEHDLVVRVEDDQRSGNQARGKQSGNFYSQGCDYTRTTGIWQTVWMEPVDHAGLSSAYIVPDLDHKRFVIEPSFRNLENGQSVEAIVRDGGKVVSRASEKASRQVKLELPIKNVKTWSPESPFLYDVELTVYDADGNAIDKVSSYSGMRKIHWEGDQLYLNNEPCFLRLVLDQGFYPEGIWTAPDDASLKRDIEMSMDAGFNGARLHQKVFEERFHYWADKLGYLTWGETANWGANTNKIEAARNFIPEWESIVIRDRNHPSIVAWTPFNETWERPGDSEQAKQHDRFVKDIYTLTSHLDYRPINDTSGNYHVITDLWTVHSYEQDPDKLADYFVIKDGRYPQLDPNKEISYGGQPFFIDEYGGIKWIDGAQFADNSWGYGNAPRTKEELYDRLERLTDVILAVPYMSGYCYTQLTDVEQEQNGIYNYDRTKKFDMDRIKKIFSKVPERFKSNKKDSKKK</sequence>
<dbReference type="Proteomes" id="UP000306319">
    <property type="component" value="Unassembled WGS sequence"/>
</dbReference>
<reference evidence="1" key="1">
    <citation type="submission" date="2019-04" db="EMBL/GenBank/DDBJ databases">
        <title>Microbes associate with the intestines of laboratory mice.</title>
        <authorList>
            <person name="Navarre W."/>
            <person name="Wong E."/>
            <person name="Huang K."/>
            <person name="Tropini C."/>
            <person name="Ng K."/>
            <person name="Yu B."/>
        </authorList>
    </citation>
    <scope>NUCLEOTIDE SEQUENCE</scope>
    <source>
        <strain evidence="1">NM04_E33</strain>
    </source>
</reference>
<gene>
    <name evidence="1" type="ORF">E5331_03935</name>
</gene>
<dbReference type="EMBL" id="SRYB01000004">
    <property type="protein sequence ID" value="TGY79947.1"/>
    <property type="molecule type" value="Genomic_DNA"/>
</dbReference>
<keyword evidence="2" id="KW-1185">Reference proteome</keyword>
<evidence type="ECO:0000313" key="1">
    <source>
        <dbReference type="EMBL" id="TGY79947.1"/>
    </source>
</evidence>
<proteinExistence type="predicted"/>
<name>A0AC61RJB7_9BACT</name>
<accession>A0AC61RJB7</accession>
<evidence type="ECO:0000313" key="2">
    <source>
        <dbReference type="Proteomes" id="UP000306319"/>
    </source>
</evidence>
<protein>
    <submittedName>
        <fullName evidence="1">Beta-glucuronidase</fullName>
    </submittedName>
</protein>